<protein>
    <submittedName>
        <fullName evidence="2">Uncharacterized protein</fullName>
    </submittedName>
</protein>
<feature type="region of interest" description="Disordered" evidence="1">
    <location>
        <begin position="51"/>
        <end position="118"/>
    </location>
</feature>
<reference evidence="2 3" key="1">
    <citation type="journal article" date="2024" name="Science">
        <title>Giant polyketide synthase enzymes in the biosynthesis of giant marine polyether toxins.</title>
        <authorList>
            <person name="Fallon T.R."/>
            <person name="Shende V.V."/>
            <person name="Wierzbicki I.H."/>
            <person name="Pendleton A.L."/>
            <person name="Watervoot N.F."/>
            <person name="Auber R.P."/>
            <person name="Gonzalez D.J."/>
            <person name="Wisecaver J.H."/>
            <person name="Moore B.S."/>
        </authorList>
    </citation>
    <scope>NUCLEOTIDE SEQUENCE [LARGE SCALE GENOMIC DNA]</scope>
    <source>
        <strain evidence="2 3">12B1</strain>
    </source>
</reference>
<evidence type="ECO:0000313" key="2">
    <source>
        <dbReference type="EMBL" id="KAL1530353.1"/>
    </source>
</evidence>
<feature type="region of interest" description="Disordered" evidence="1">
    <location>
        <begin position="1"/>
        <end position="30"/>
    </location>
</feature>
<comment type="caution">
    <text evidence="2">The sequence shown here is derived from an EMBL/GenBank/DDBJ whole genome shotgun (WGS) entry which is preliminary data.</text>
</comment>
<organism evidence="2 3">
    <name type="scientific">Prymnesium parvum</name>
    <name type="common">Toxic golden alga</name>
    <dbReference type="NCBI Taxonomy" id="97485"/>
    <lineage>
        <taxon>Eukaryota</taxon>
        <taxon>Haptista</taxon>
        <taxon>Haptophyta</taxon>
        <taxon>Prymnesiophyceae</taxon>
        <taxon>Prymnesiales</taxon>
        <taxon>Prymnesiaceae</taxon>
        <taxon>Prymnesium</taxon>
    </lineage>
</organism>
<sequence length="157" mass="17082">MVPAPRASKRDDGNARGAGGPRGKEPICKKPSYVARNLTLLKGAKYARRPSAIARKANKRRSSDVLFSDEFEGSRDSWSTAERMPEEDKPEDGGWSAGPIVRELPEFKGPTPGPTNAELTANSSEESIMEWAVNGRLLYLNGPWLRACGCTESYVGA</sequence>
<evidence type="ECO:0000313" key="3">
    <source>
        <dbReference type="Proteomes" id="UP001515480"/>
    </source>
</evidence>
<name>A0AB34KB54_PRYPA</name>
<accession>A0AB34KB54</accession>
<gene>
    <name evidence="2" type="ORF">AB1Y20_001261</name>
</gene>
<dbReference type="Proteomes" id="UP001515480">
    <property type="component" value="Unassembled WGS sequence"/>
</dbReference>
<proteinExistence type="predicted"/>
<keyword evidence="3" id="KW-1185">Reference proteome</keyword>
<dbReference type="EMBL" id="JBGBPQ010000001">
    <property type="protein sequence ID" value="KAL1530353.1"/>
    <property type="molecule type" value="Genomic_DNA"/>
</dbReference>
<evidence type="ECO:0000256" key="1">
    <source>
        <dbReference type="SAM" id="MobiDB-lite"/>
    </source>
</evidence>
<dbReference type="AlphaFoldDB" id="A0AB34KB54"/>